<dbReference type="EMBL" id="BMIJ01000006">
    <property type="protein sequence ID" value="GGC01863.1"/>
    <property type="molecule type" value="Genomic_DNA"/>
</dbReference>
<gene>
    <name evidence="1" type="ORF">GCM10011352_30010</name>
</gene>
<dbReference type="RefSeq" id="WP_188749771.1">
    <property type="nucleotide sequence ID" value="NZ_BMIJ01000006.1"/>
</dbReference>
<proteinExistence type="predicted"/>
<reference evidence="2" key="1">
    <citation type="journal article" date="2019" name="Int. J. Syst. Evol. Microbiol.">
        <title>The Global Catalogue of Microorganisms (GCM) 10K type strain sequencing project: providing services to taxonomists for standard genome sequencing and annotation.</title>
        <authorList>
            <consortium name="The Broad Institute Genomics Platform"/>
            <consortium name="The Broad Institute Genome Sequencing Center for Infectious Disease"/>
            <person name="Wu L."/>
            <person name="Ma J."/>
        </authorList>
    </citation>
    <scope>NUCLEOTIDE SEQUENCE [LARGE SCALE GENOMIC DNA]</scope>
    <source>
        <strain evidence="2">CGMCC 1.15341</strain>
    </source>
</reference>
<accession>A0ABQ1KN15</accession>
<sequence length="141" mass="15987">MYPWNWWFSPKLYFPLSGDSIQRIAPETHWLFGTIKPEAGNGKIEQEVFENVASYGKQIGWLTELVLGLAERDTLDKSGKVAALQAMKKLESLQQQIEKVKTVESAQFEQRVTAWLSTLKAQDPDRFAQVGRTLSDILSGE</sequence>
<comment type="caution">
    <text evidence="1">The sequence shown here is derived from an EMBL/GenBank/DDBJ whole genome shotgun (WGS) entry which is preliminary data.</text>
</comment>
<protein>
    <submittedName>
        <fullName evidence="1">Uncharacterized protein</fullName>
    </submittedName>
</protein>
<evidence type="ECO:0000313" key="2">
    <source>
        <dbReference type="Proteomes" id="UP000629025"/>
    </source>
</evidence>
<dbReference type="Proteomes" id="UP000629025">
    <property type="component" value="Unassembled WGS sequence"/>
</dbReference>
<name>A0ABQ1KN15_9GAMM</name>
<keyword evidence="2" id="KW-1185">Reference proteome</keyword>
<organism evidence="1 2">
    <name type="scientific">Marinobacterium zhoushanense</name>
    <dbReference type="NCBI Taxonomy" id="1679163"/>
    <lineage>
        <taxon>Bacteria</taxon>
        <taxon>Pseudomonadati</taxon>
        <taxon>Pseudomonadota</taxon>
        <taxon>Gammaproteobacteria</taxon>
        <taxon>Oceanospirillales</taxon>
        <taxon>Oceanospirillaceae</taxon>
        <taxon>Marinobacterium</taxon>
    </lineage>
</organism>
<evidence type="ECO:0000313" key="1">
    <source>
        <dbReference type="EMBL" id="GGC01863.1"/>
    </source>
</evidence>